<protein>
    <recommendedName>
        <fullName evidence="6">AIP/AIPL N-terminal FKBP-type PPIase domain-containing protein</fullName>
    </recommendedName>
</protein>
<organism evidence="7 8">
    <name type="scientific">Hemibagrus wyckioides</name>
    <dbReference type="NCBI Taxonomy" id="337641"/>
    <lineage>
        <taxon>Eukaryota</taxon>
        <taxon>Metazoa</taxon>
        <taxon>Chordata</taxon>
        <taxon>Craniata</taxon>
        <taxon>Vertebrata</taxon>
        <taxon>Euteleostomi</taxon>
        <taxon>Actinopterygii</taxon>
        <taxon>Neopterygii</taxon>
        <taxon>Teleostei</taxon>
        <taxon>Ostariophysi</taxon>
        <taxon>Siluriformes</taxon>
        <taxon>Bagridae</taxon>
        <taxon>Hemibagrus</taxon>
    </lineage>
</organism>
<keyword evidence="4" id="KW-0802">TPR repeat</keyword>
<reference evidence="7 8" key="1">
    <citation type="submission" date="2021-06" db="EMBL/GenBank/DDBJ databases">
        <title>Chromosome-level genome assembly of the red-tail catfish (Hemibagrus wyckioides).</title>
        <authorList>
            <person name="Shao F."/>
        </authorList>
    </citation>
    <scope>NUCLEOTIDE SEQUENCE [LARGE SCALE GENOMIC DNA]</scope>
    <source>
        <strain evidence="7">EC202008001</strain>
        <tissue evidence="7">Blood</tissue>
    </source>
</reference>
<dbReference type="Gene3D" id="1.25.40.10">
    <property type="entry name" value="Tetratricopeptide repeat domain"/>
    <property type="match status" value="2"/>
</dbReference>
<dbReference type="InterPro" id="IPR011990">
    <property type="entry name" value="TPR-like_helical_dom_sf"/>
</dbReference>
<feature type="domain" description="AIP/AIPL N-terminal FKBP-type PPIase" evidence="6">
    <location>
        <begin position="2"/>
        <end position="89"/>
    </location>
</feature>
<evidence type="ECO:0000256" key="3">
    <source>
        <dbReference type="ARBA" id="ARBA00022737"/>
    </source>
</evidence>
<comment type="subcellular location">
    <subcellularLocation>
        <location evidence="1">Cytoplasm</location>
    </subcellularLocation>
</comment>
<evidence type="ECO:0000256" key="1">
    <source>
        <dbReference type="ARBA" id="ARBA00004496"/>
    </source>
</evidence>
<keyword evidence="2" id="KW-0963">Cytoplasm</keyword>
<dbReference type="GO" id="GO:0005737">
    <property type="term" value="C:cytoplasm"/>
    <property type="evidence" value="ECO:0007669"/>
    <property type="project" value="UniProtKB-SubCell"/>
</dbReference>
<dbReference type="EMBL" id="JAHKSW010000008">
    <property type="protein sequence ID" value="KAG7329105.1"/>
    <property type="molecule type" value="Genomic_DNA"/>
</dbReference>
<dbReference type="InterPro" id="IPR039663">
    <property type="entry name" value="AIP/AIPL1/TTC9"/>
</dbReference>
<dbReference type="Gene3D" id="3.10.50.40">
    <property type="match status" value="1"/>
</dbReference>
<sequence>MFKMEVWEVLLTSMRVGEVAQFWCDAIHTGLYPLVSKGIRLAAQGKDPLEGQKHMCGVGNVFTYHSTGFPELDELMREPQPLIFIMELISVGAPFSYLHESWLMEKDEKMQLVPTLHQQGNTLVKKKCYHEASEKYKEAVLLLRTIQSREMPGDEDYIKLSKLIMPLVLNYCQCMLELEEYYEVIEHTTELIEKHKDCVKAYYKRAKAYAAVWSEKEAKRDFLMVAKLDMTLAKLVQRELKLLSETMKEKYWEDKEKYWNIFEKKTSIENGKITEGKKEEECVAKQDKKLNLNDNVQYFQKIVKEEQECESAEASTQNMQLEKPKSEVNHQIAAATAGMDRQQLLRIILLLQDEGSFYIKEQHFADAMVKFKNALEYVEYLQTKITKDYKGEDWESLEKVRLPLTLNLSQCLFELGEYQEVVKLNTQLLKNHRDNVKAIYQRARAYSALYNKDKARQDFFRAECLDLKLKPIVKQELKKLCENLRAKHISENKNYWVSSQDKWEQKAQAKRDNRKESKLADKRKATKESYEEGQEIKLDISSKDHENSVSQAGNEEGDYINTTTLNKKHTGSLPLNEGNVEPVDKKGY</sequence>
<evidence type="ECO:0000313" key="7">
    <source>
        <dbReference type="EMBL" id="KAG7329105.1"/>
    </source>
</evidence>
<accession>A0A9D3SMU2</accession>
<gene>
    <name evidence="7" type="ORF">KOW79_007279</name>
</gene>
<dbReference type="SUPFAM" id="SSF48452">
    <property type="entry name" value="TPR-like"/>
    <property type="match status" value="2"/>
</dbReference>
<keyword evidence="8" id="KW-1185">Reference proteome</keyword>
<keyword evidence="3" id="KW-0677">Repeat</keyword>
<dbReference type="PANTHER" id="PTHR11242:SF1">
    <property type="entry name" value="PPIASE FKBP-TYPE DOMAIN-CONTAINING PROTEIN"/>
    <property type="match status" value="1"/>
</dbReference>
<dbReference type="PANTHER" id="PTHR11242">
    <property type="entry name" value="ARYL HYDROCARBON RECEPTOR INTERACTING PROTEIN RELATED"/>
    <property type="match status" value="1"/>
</dbReference>
<evidence type="ECO:0000259" key="6">
    <source>
        <dbReference type="Pfam" id="PF23322"/>
    </source>
</evidence>
<dbReference type="InterPro" id="IPR046357">
    <property type="entry name" value="PPIase_dom_sf"/>
</dbReference>
<dbReference type="FunFam" id="1.25.40.10:FF:000052">
    <property type="entry name" value="Aryl-hydrocarbon-interacting protein-like 1"/>
    <property type="match status" value="1"/>
</dbReference>
<dbReference type="GO" id="GO:0003755">
    <property type="term" value="F:peptidyl-prolyl cis-trans isomerase activity"/>
    <property type="evidence" value="ECO:0007669"/>
    <property type="project" value="InterPro"/>
</dbReference>
<evidence type="ECO:0000256" key="4">
    <source>
        <dbReference type="ARBA" id="ARBA00022803"/>
    </source>
</evidence>
<dbReference type="AlphaFoldDB" id="A0A9D3SMU2"/>
<dbReference type="InterPro" id="IPR056277">
    <property type="entry name" value="PPIase_AIP"/>
</dbReference>
<feature type="compositionally biased region" description="Basic and acidic residues" evidence="5">
    <location>
        <begin position="506"/>
        <end position="547"/>
    </location>
</feature>
<evidence type="ECO:0000256" key="2">
    <source>
        <dbReference type="ARBA" id="ARBA00022490"/>
    </source>
</evidence>
<evidence type="ECO:0000313" key="8">
    <source>
        <dbReference type="Proteomes" id="UP000824219"/>
    </source>
</evidence>
<name>A0A9D3SMU2_9TELE</name>
<proteinExistence type="predicted"/>
<dbReference type="OrthoDB" id="5829758at2759"/>
<evidence type="ECO:0000256" key="5">
    <source>
        <dbReference type="SAM" id="MobiDB-lite"/>
    </source>
</evidence>
<feature type="region of interest" description="Disordered" evidence="5">
    <location>
        <begin position="506"/>
        <end position="588"/>
    </location>
</feature>
<comment type="caution">
    <text evidence="7">The sequence shown here is derived from an EMBL/GenBank/DDBJ whole genome shotgun (WGS) entry which is preliminary data.</text>
</comment>
<dbReference type="Pfam" id="PF23322">
    <property type="entry name" value="PPIase_AIP"/>
    <property type="match status" value="1"/>
</dbReference>
<dbReference type="Proteomes" id="UP000824219">
    <property type="component" value="Linkage Group LG08"/>
</dbReference>